<sequence length="255" mass="28775">MNAPYNSIRTFFNPFPNPTTMRLNVYAIDDEPLALRVITTHVKQLPFLHLVGITTDPVAGLLRVKQGDIDLVFLDIQMAQLTGLQFLQLLGDQCRVILTTAYAHYALDGYEYAVADYLLKPISFERFLKAVQRVHKQLEQLAEQPSTPIPAVQPKCLFVKTDQRLVKVDYDAILYIEGGKDYTTIVTTTEKLLTVSSLSHLADSLPHPQFLRVHKSYIVALDKISVVERQRIYLDKAIIPIGDTYRAAFAKVVAS</sequence>
<organism evidence="4 5">
    <name type="scientific">Hymenobacter tibetensis</name>
    <dbReference type="NCBI Taxonomy" id="497967"/>
    <lineage>
        <taxon>Bacteria</taxon>
        <taxon>Pseudomonadati</taxon>
        <taxon>Bacteroidota</taxon>
        <taxon>Cytophagia</taxon>
        <taxon>Cytophagales</taxon>
        <taxon>Hymenobacteraceae</taxon>
        <taxon>Hymenobacter</taxon>
    </lineage>
</organism>
<dbReference type="EMBL" id="CP094669">
    <property type="protein sequence ID" value="UOG73273.1"/>
    <property type="molecule type" value="Genomic_DNA"/>
</dbReference>
<dbReference type="Pfam" id="PF04397">
    <property type="entry name" value="LytTR"/>
    <property type="match status" value="1"/>
</dbReference>
<dbReference type="PANTHER" id="PTHR37299">
    <property type="entry name" value="TRANSCRIPTIONAL REGULATOR-RELATED"/>
    <property type="match status" value="1"/>
</dbReference>
<name>A0ABY4CSU7_9BACT</name>
<accession>A0ABY4CSU7</accession>
<evidence type="ECO:0000256" key="1">
    <source>
        <dbReference type="PROSITE-ProRule" id="PRU00169"/>
    </source>
</evidence>
<dbReference type="Pfam" id="PF00072">
    <property type="entry name" value="Response_reg"/>
    <property type="match status" value="1"/>
</dbReference>
<keyword evidence="1" id="KW-0597">Phosphoprotein</keyword>
<dbReference type="PROSITE" id="PS50930">
    <property type="entry name" value="HTH_LYTTR"/>
    <property type="match status" value="1"/>
</dbReference>
<reference evidence="4 5" key="1">
    <citation type="submission" date="2022-03" db="EMBL/GenBank/DDBJ databases">
        <title>Hymenobactersp. isolated from the air.</title>
        <authorList>
            <person name="Won M."/>
            <person name="Kwon S.-W."/>
        </authorList>
    </citation>
    <scope>NUCLEOTIDE SEQUENCE [LARGE SCALE GENOMIC DNA]</scope>
    <source>
        <strain evidence="4 5">KACC 21982</strain>
    </source>
</reference>
<dbReference type="InterPro" id="IPR046947">
    <property type="entry name" value="LytR-like"/>
</dbReference>
<feature type="domain" description="Response regulatory" evidence="2">
    <location>
        <begin position="24"/>
        <end position="135"/>
    </location>
</feature>
<dbReference type="SUPFAM" id="SSF52172">
    <property type="entry name" value="CheY-like"/>
    <property type="match status" value="1"/>
</dbReference>
<dbReference type="Gene3D" id="2.40.50.1020">
    <property type="entry name" value="LytTr DNA-binding domain"/>
    <property type="match status" value="1"/>
</dbReference>
<gene>
    <name evidence="4" type="ORF">MTX78_14185</name>
</gene>
<dbReference type="SMART" id="SM00448">
    <property type="entry name" value="REC"/>
    <property type="match status" value="1"/>
</dbReference>
<feature type="modified residue" description="4-aspartylphosphate" evidence="1">
    <location>
        <position position="75"/>
    </location>
</feature>
<dbReference type="RefSeq" id="WP_243795401.1">
    <property type="nucleotide sequence ID" value="NZ_CP094669.1"/>
</dbReference>
<dbReference type="PROSITE" id="PS50110">
    <property type="entry name" value="RESPONSE_REGULATORY"/>
    <property type="match status" value="1"/>
</dbReference>
<dbReference type="Proteomes" id="UP000831113">
    <property type="component" value="Chromosome"/>
</dbReference>
<dbReference type="InterPro" id="IPR001789">
    <property type="entry name" value="Sig_transdc_resp-reg_receiver"/>
</dbReference>
<evidence type="ECO:0000313" key="5">
    <source>
        <dbReference type="Proteomes" id="UP000831113"/>
    </source>
</evidence>
<dbReference type="SMART" id="SM00850">
    <property type="entry name" value="LytTR"/>
    <property type="match status" value="1"/>
</dbReference>
<dbReference type="PANTHER" id="PTHR37299:SF1">
    <property type="entry name" value="STAGE 0 SPORULATION PROTEIN A HOMOLOG"/>
    <property type="match status" value="1"/>
</dbReference>
<evidence type="ECO:0000313" key="4">
    <source>
        <dbReference type="EMBL" id="UOG73273.1"/>
    </source>
</evidence>
<protein>
    <submittedName>
        <fullName evidence="4">LytTR family DNA-binding domain-containing protein</fullName>
    </submittedName>
</protein>
<keyword evidence="5" id="KW-1185">Reference proteome</keyword>
<proteinExistence type="predicted"/>
<keyword evidence="4" id="KW-0238">DNA-binding</keyword>
<dbReference type="Gene3D" id="3.40.50.2300">
    <property type="match status" value="1"/>
</dbReference>
<evidence type="ECO:0000259" key="3">
    <source>
        <dbReference type="PROSITE" id="PS50930"/>
    </source>
</evidence>
<dbReference type="InterPro" id="IPR011006">
    <property type="entry name" value="CheY-like_superfamily"/>
</dbReference>
<evidence type="ECO:0000259" key="2">
    <source>
        <dbReference type="PROSITE" id="PS50110"/>
    </source>
</evidence>
<dbReference type="GO" id="GO:0003677">
    <property type="term" value="F:DNA binding"/>
    <property type="evidence" value="ECO:0007669"/>
    <property type="project" value="UniProtKB-KW"/>
</dbReference>
<feature type="domain" description="HTH LytTR-type" evidence="3">
    <location>
        <begin position="157"/>
        <end position="255"/>
    </location>
</feature>
<dbReference type="InterPro" id="IPR007492">
    <property type="entry name" value="LytTR_DNA-bd_dom"/>
</dbReference>